<protein>
    <recommendedName>
        <fullName evidence="1">DUF6593 domain-containing protein</fullName>
    </recommendedName>
</protein>
<evidence type="ECO:0000313" key="3">
    <source>
        <dbReference type="Proteomes" id="UP001221757"/>
    </source>
</evidence>
<evidence type="ECO:0000313" key="2">
    <source>
        <dbReference type="EMBL" id="KAJ7694218.1"/>
    </source>
</evidence>
<comment type="caution">
    <text evidence="2">The sequence shown here is derived from an EMBL/GenBank/DDBJ whole genome shotgun (WGS) entry which is preliminary data.</text>
</comment>
<name>A0AAD7GL63_MYCRO</name>
<dbReference type="Pfam" id="PF20236">
    <property type="entry name" value="DUF6593"/>
    <property type="match status" value="1"/>
</dbReference>
<keyword evidence="3" id="KW-1185">Reference proteome</keyword>
<dbReference type="EMBL" id="JARKIE010000043">
    <property type="protein sequence ID" value="KAJ7694218.1"/>
    <property type="molecule type" value="Genomic_DNA"/>
</dbReference>
<dbReference type="AlphaFoldDB" id="A0AAD7GL63"/>
<evidence type="ECO:0000259" key="1">
    <source>
        <dbReference type="Pfam" id="PF20236"/>
    </source>
</evidence>
<sequence>MATYNLFFTGKDDPRNCVIIGEDAVHRFFCFETHGSRTTVYTSTSSKVASLLFGPGNQLGSAIIGSRTVPMADLVSPGSSHNARSFFSADGRKFEWRKSANASGAYDLYTLNPPIVRVAAFRRYAEETPVGRSTGLLQYTFAQDGLLLYSLLALSLNRWVDMYAM</sequence>
<feature type="domain" description="DUF6593" evidence="1">
    <location>
        <begin position="12"/>
        <end position="122"/>
    </location>
</feature>
<dbReference type="Proteomes" id="UP001221757">
    <property type="component" value="Unassembled WGS sequence"/>
</dbReference>
<accession>A0AAD7GL63</accession>
<dbReference type="InterPro" id="IPR046528">
    <property type="entry name" value="DUF6593"/>
</dbReference>
<gene>
    <name evidence="2" type="ORF">B0H17DRAFT_932258</name>
</gene>
<reference evidence="2" key="1">
    <citation type="submission" date="2023-03" db="EMBL/GenBank/DDBJ databases">
        <title>Massive genome expansion in bonnet fungi (Mycena s.s.) driven by repeated elements and novel gene families across ecological guilds.</title>
        <authorList>
            <consortium name="Lawrence Berkeley National Laboratory"/>
            <person name="Harder C.B."/>
            <person name="Miyauchi S."/>
            <person name="Viragh M."/>
            <person name="Kuo A."/>
            <person name="Thoen E."/>
            <person name="Andreopoulos B."/>
            <person name="Lu D."/>
            <person name="Skrede I."/>
            <person name="Drula E."/>
            <person name="Henrissat B."/>
            <person name="Morin E."/>
            <person name="Kohler A."/>
            <person name="Barry K."/>
            <person name="LaButti K."/>
            <person name="Morin E."/>
            <person name="Salamov A."/>
            <person name="Lipzen A."/>
            <person name="Mereny Z."/>
            <person name="Hegedus B."/>
            <person name="Baldrian P."/>
            <person name="Stursova M."/>
            <person name="Weitz H."/>
            <person name="Taylor A."/>
            <person name="Grigoriev I.V."/>
            <person name="Nagy L.G."/>
            <person name="Martin F."/>
            <person name="Kauserud H."/>
        </authorList>
    </citation>
    <scope>NUCLEOTIDE SEQUENCE</scope>
    <source>
        <strain evidence="2">CBHHK067</strain>
    </source>
</reference>
<organism evidence="2 3">
    <name type="scientific">Mycena rosella</name>
    <name type="common">Pink bonnet</name>
    <name type="synonym">Agaricus rosellus</name>
    <dbReference type="NCBI Taxonomy" id="1033263"/>
    <lineage>
        <taxon>Eukaryota</taxon>
        <taxon>Fungi</taxon>
        <taxon>Dikarya</taxon>
        <taxon>Basidiomycota</taxon>
        <taxon>Agaricomycotina</taxon>
        <taxon>Agaricomycetes</taxon>
        <taxon>Agaricomycetidae</taxon>
        <taxon>Agaricales</taxon>
        <taxon>Marasmiineae</taxon>
        <taxon>Mycenaceae</taxon>
        <taxon>Mycena</taxon>
    </lineage>
</organism>
<proteinExistence type="predicted"/>